<name>X1FGP2_9ZZZZ</name>
<proteinExistence type="predicted"/>
<evidence type="ECO:0000313" key="1">
    <source>
        <dbReference type="EMBL" id="GAH31700.1"/>
    </source>
</evidence>
<accession>X1FGP2</accession>
<dbReference type="AlphaFoldDB" id="X1FGP2"/>
<protein>
    <submittedName>
        <fullName evidence="1">Uncharacterized protein</fullName>
    </submittedName>
</protein>
<dbReference type="EMBL" id="BARU01012883">
    <property type="protein sequence ID" value="GAH31700.1"/>
    <property type="molecule type" value="Genomic_DNA"/>
</dbReference>
<comment type="caution">
    <text evidence="1">The sequence shown here is derived from an EMBL/GenBank/DDBJ whole genome shotgun (WGS) entry which is preliminary data.</text>
</comment>
<gene>
    <name evidence="1" type="ORF">S03H2_23545</name>
</gene>
<sequence length="76" mass="8495">MHTSISQSKTETNPDIRDLNNLLSHQIEMIDHAIGSVGEYGEVHLIIEKGRLRFLVTKKSFDVLKVPSEGVVHDLG</sequence>
<organism evidence="1">
    <name type="scientific">marine sediment metagenome</name>
    <dbReference type="NCBI Taxonomy" id="412755"/>
    <lineage>
        <taxon>unclassified sequences</taxon>
        <taxon>metagenomes</taxon>
        <taxon>ecological metagenomes</taxon>
    </lineage>
</organism>
<reference evidence="1" key="1">
    <citation type="journal article" date="2014" name="Front. Microbiol.">
        <title>High frequency of phylogenetically diverse reductive dehalogenase-homologous genes in deep subseafloor sedimentary metagenomes.</title>
        <authorList>
            <person name="Kawai M."/>
            <person name="Futagami T."/>
            <person name="Toyoda A."/>
            <person name="Takaki Y."/>
            <person name="Nishi S."/>
            <person name="Hori S."/>
            <person name="Arai W."/>
            <person name="Tsubouchi T."/>
            <person name="Morono Y."/>
            <person name="Uchiyama I."/>
            <person name="Ito T."/>
            <person name="Fujiyama A."/>
            <person name="Inagaki F."/>
            <person name="Takami H."/>
        </authorList>
    </citation>
    <scope>NUCLEOTIDE SEQUENCE</scope>
    <source>
        <strain evidence="1">Expedition CK06-06</strain>
    </source>
</reference>